<dbReference type="GO" id="GO:0140114">
    <property type="term" value="P:cellular detoxification of fluoride"/>
    <property type="evidence" value="ECO:0007669"/>
    <property type="project" value="UniProtKB-UniRule"/>
</dbReference>
<evidence type="ECO:0000313" key="12">
    <source>
        <dbReference type="Proteomes" id="UP000198778"/>
    </source>
</evidence>
<sequence length="125" mass="13773">MSILFILFSGAAGAVSRYLAGLFLSKRFPADKKPLPMLLVNILGSFGLGIFLSLRAGTVPLDIYSDPWLITIGTGFFGAFTTFSTFSVEAVTLFQQKKWMFFLWYVSLSIIGSLAAFIFGFILFS</sequence>
<comment type="catalytic activity">
    <reaction evidence="8">
        <text>fluoride(in) = fluoride(out)</text>
        <dbReference type="Rhea" id="RHEA:76159"/>
        <dbReference type="ChEBI" id="CHEBI:17051"/>
    </reaction>
    <physiologicalReaction direction="left-to-right" evidence="8">
        <dbReference type="Rhea" id="RHEA:76160"/>
    </physiologicalReaction>
</comment>
<keyword evidence="10" id="KW-0479">Metal-binding</keyword>
<evidence type="ECO:0000256" key="8">
    <source>
        <dbReference type="ARBA" id="ARBA00035585"/>
    </source>
</evidence>
<dbReference type="GO" id="GO:0062054">
    <property type="term" value="F:fluoride channel activity"/>
    <property type="evidence" value="ECO:0007669"/>
    <property type="project" value="UniProtKB-UniRule"/>
</dbReference>
<evidence type="ECO:0000256" key="4">
    <source>
        <dbReference type="ARBA" id="ARBA00022989"/>
    </source>
</evidence>
<keyword evidence="4 10" id="KW-1133">Transmembrane helix</keyword>
<evidence type="ECO:0000256" key="2">
    <source>
        <dbReference type="ARBA" id="ARBA00022475"/>
    </source>
</evidence>
<reference evidence="12" key="1">
    <citation type="submission" date="2016-10" db="EMBL/GenBank/DDBJ databases">
        <authorList>
            <person name="Varghese N."/>
            <person name="Submissions S."/>
        </authorList>
    </citation>
    <scope>NUCLEOTIDE SEQUENCE [LARGE SCALE GENOMIC DNA]</scope>
    <source>
        <strain evidence="12">CGMCC 1.10369</strain>
    </source>
</reference>
<evidence type="ECO:0000256" key="10">
    <source>
        <dbReference type="HAMAP-Rule" id="MF_00454"/>
    </source>
</evidence>
<proteinExistence type="inferred from homology"/>
<comment type="similarity">
    <text evidence="7 10">Belongs to the fluoride channel Fluc/FEX (TC 1.A.43) family.</text>
</comment>
<feature type="transmembrane region" description="Helical" evidence="10">
    <location>
        <begin position="101"/>
        <end position="124"/>
    </location>
</feature>
<keyword evidence="2 10" id="KW-1003">Cell membrane</keyword>
<comment type="subcellular location">
    <subcellularLocation>
        <location evidence="1 10">Cell membrane</location>
        <topology evidence="1 10">Multi-pass membrane protein</topology>
    </subcellularLocation>
</comment>
<dbReference type="Pfam" id="PF02537">
    <property type="entry name" value="CRCB"/>
    <property type="match status" value="1"/>
</dbReference>
<organism evidence="11 12">
    <name type="scientific">Alkalicoccus daliensis</name>
    <dbReference type="NCBI Taxonomy" id="745820"/>
    <lineage>
        <taxon>Bacteria</taxon>
        <taxon>Bacillati</taxon>
        <taxon>Bacillota</taxon>
        <taxon>Bacilli</taxon>
        <taxon>Bacillales</taxon>
        <taxon>Bacillaceae</taxon>
        <taxon>Alkalicoccus</taxon>
    </lineage>
</organism>
<dbReference type="PANTHER" id="PTHR28259:SF1">
    <property type="entry name" value="FLUORIDE EXPORT PROTEIN 1-RELATED"/>
    <property type="match status" value="1"/>
</dbReference>
<gene>
    <name evidence="10" type="primary">fluC</name>
    <name evidence="10" type="synonym">crcB</name>
    <name evidence="11" type="ORF">SAMN04488053_11185</name>
</gene>
<comment type="function">
    <text evidence="9 10">Fluoride-specific ion channel. Important for reducing fluoride concentration in the cell, thus reducing its toxicity.</text>
</comment>
<dbReference type="InterPro" id="IPR003691">
    <property type="entry name" value="FluC"/>
</dbReference>
<dbReference type="AlphaFoldDB" id="A0A1H0IS53"/>
<feature type="transmembrane region" description="Helical" evidence="10">
    <location>
        <begin position="68"/>
        <end position="94"/>
    </location>
</feature>
<evidence type="ECO:0000256" key="5">
    <source>
        <dbReference type="ARBA" id="ARBA00023136"/>
    </source>
</evidence>
<feature type="transmembrane region" description="Helical" evidence="10">
    <location>
        <begin position="6"/>
        <end position="25"/>
    </location>
</feature>
<dbReference type="Proteomes" id="UP000198778">
    <property type="component" value="Unassembled WGS sequence"/>
</dbReference>
<feature type="transmembrane region" description="Helical" evidence="10">
    <location>
        <begin position="37"/>
        <end position="56"/>
    </location>
</feature>
<evidence type="ECO:0000256" key="7">
    <source>
        <dbReference type="ARBA" id="ARBA00035120"/>
    </source>
</evidence>
<keyword evidence="10" id="KW-0813">Transport</keyword>
<dbReference type="HAMAP" id="MF_00454">
    <property type="entry name" value="FluC"/>
    <property type="match status" value="1"/>
</dbReference>
<accession>A0A1H0IS53</accession>
<dbReference type="GO" id="GO:0046872">
    <property type="term" value="F:metal ion binding"/>
    <property type="evidence" value="ECO:0007669"/>
    <property type="project" value="UniProtKB-KW"/>
</dbReference>
<keyword evidence="3 10" id="KW-0812">Transmembrane</keyword>
<dbReference type="NCBIfam" id="TIGR00494">
    <property type="entry name" value="crcB"/>
    <property type="match status" value="1"/>
</dbReference>
<dbReference type="EMBL" id="FNIL01000011">
    <property type="protein sequence ID" value="SDO34299.1"/>
    <property type="molecule type" value="Genomic_DNA"/>
</dbReference>
<evidence type="ECO:0000313" key="11">
    <source>
        <dbReference type="EMBL" id="SDO34299.1"/>
    </source>
</evidence>
<dbReference type="PANTHER" id="PTHR28259">
    <property type="entry name" value="FLUORIDE EXPORT PROTEIN 1-RELATED"/>
    <property type="match status" value="1"/>
</dbReference>
<evidence type="ECO:0000256" key="6">
    <source>
        <dbReference type="ARBA" id="ARBA00023303"/>
    </source>
</evidence>
<keyword evidence="6 10" id="KW-0407">Ion channel</keyword>
<keyword evidence="10" id="KW-0406">Ion transport</keyword>
<protein>
    <recommendedName>
        <fullName evidence="10">Fluoride-specific ion channel FluC</fullName>
    </recommendedName>
</protein>
<evidence type="ECO:0000256" key="1">
    <source>
        <dbReference type="ARBA" id="ARBA00004651"/>
    </source>
</evidence>
<dbReference type="OrthoDB" id="9815830at2"/>
<evidence type="ECO:0000256" key="9">
    <source>
        <dbReference type="ARBA" id="ARBA00049940"/>
    </source>
</evidence>
<name>A0A1H0IS53_9BACI</name>
<comment type="activity regulation">
    <text evidence="10">Na(+) is not transported, but it plays an essential structural role and its presence is essential for fluoride channel function.</text>
</comment>
<keyword evidence="12" id="KW-1185">Reference proteome</keyword>
<dbReference type="GO" id="GO:0005886">
    <property type="term" value="C:plasma membrane"/>
    <property type="evidence" value="ECO:0007669"/>
    <property type="project" value="UniProtKB-SubCell"/>
</dbReference>
<feature type="binding site" evidence="10">
    <location>
        <position position="81"/>
    </location>
    <ligand>
        <name>Na(+)</name>
        <dbReference type="ChEBI" id="CHEBI:29101"/>
        <note>structural</note>
    </ligand>
</feature>
<evidence type="ECO:0000256" key="3">
    <source>
        <dbReference type="ARBA" id="ARBA00022692"/>
    </source>
</evidence>
<dbReference type="RefSeq" id="WP_090843693.1">
    <property type="nucleotide sequence ID" value="NZ_FNIL01000011.1"/>
</dbReference>
<keyword evidence="5 10" id="KW-0472">Membrane</keyword>
<feature type="binding site" evidence="10">
    <location>
        <position position="78"/>
    </location>
    <ligand>
        <name>Na(+)</name>
        <dbReference type="ChEBI" id="CHEBI:29101"/>
        <note>structural</note>
    </ligand>
</feature>
<keyword evidence="10" id="KW-0915">Sodium</keyword>